<accession>A0A0J9XX68</accession>
<evidence type="ECO:0000313" key="1">
    <source>
        <dbReference type="EMBL" id="CDP97026.1"/>
    </source>
</evidence>
<organism evidence="1">
    <name type="scientific">Brugia malayi</name>
    <name type="common">Filarial nematode worm</name>
    <dbReference type="NCBI Taxonomy" id="6279"/>
    <lineage>
        <taxon>Eukaryota</taxon>
        <taxon>Metazoa</taxon>
        <taxon>Ecdysozoa</taxon>
        <taxon>Nematoda</taxon>
        <taxon>Chromadorea</taxon>
        <taxon>Rhabditida</taxon>
        <taxon>Spirurina</taxon>
        <taxon>Spiruromorpha</taxon>
        <taxon>Filarioidea</taxon>
        <taxon>Onchocercidae</taxon>
        <taxon>Brugia</taxon>
    </lineage>
</organism>
<proteinExistence type="predicted"/>
<reference evidence="1" key="2">
    <citation type="submission" date="2012-12" db="EMBL/GenBank/DDBJ databases">
        <authorList>
            <person name="Gao Y.W."/>
            <person name="Fan S.T."/>
            <person name="Sun H.T."/>
            <person name="Wang Z."/>
            <person name="Gao X.L."/>
            <person name="Li Y.G."/>
            <person name="Wang T.C."/>
            <person name="Zhang K."/>
            <person name="Xu W.W."/>
            <person name="Yu Z.J."/>
            <person name="Xia X.Z."/>
        </authorList>
    </citation>
    <scope>NUCLEOTIDE SEQUENCE</scope>
    <source>
        <strain evidence="1">FR3</strain>
    </source>
</reference>
<name>A0A0J9XX68_BRUMA</name>
<sequence>MPVINVYNLQLMESASSQVLSTLAHMTDYLRLLSRELSTSLYE</sequence>
<reference evidence="1" key="1">
    <citation type="journal article" date="2007" name="Science">
        <title>Draft genome of the filarial nematode parasite Brugia malayi.</title>
        <authorList>
            <person name="Ghedin E."/>
            <person name="Wang S."/>
            <person name="Spiro D."/>
            <person name="Caler E."/>
            <person name="Zhao Q."/>
            <person name="Crabtree J."/>
            <person name="Allen J.E."/>
            <person name="Delcher A.L."/>
            <person name="Guiliano D.B."/>
            <person name="Miranda-Saavedra D."/>
            <person name="Angiuoli S.V."/>
            <person name="Creasy T."/>
            <person name="Amedeo P."/>
            <person name="Haas B."/>
            <person name="El-Sayed N.M."/>
            <person name="Wortman J.R."/>
            <person name="Feldblyum T."/>
            <person name="Tallon L."/>
            <person name="Schatz M."/>
            <person name="Shumway M."/>
            <person name="Koo H."/>
            <person name="Salzberg S.L."/>
            <person name="Schobel S."/>
            <person name="Pertea M."/>
            <person name="Pop M."/>
            <person name="White O."/>
            <person name="Barton G.J."/>
            <person name="Carlow C.K."/>
            <person name="Crawford M.J."/>
            <person name="Daub J."/>
            <person name="Dimmic M.W."/>
            <person name="Estes C.F."/>
            <person name="Foster J.M."/>
            <person name="Ganatra M."/>
            <person name="Gregory W.F."/>
            <person name="Johnson N.M."/>
            <person name="Jin J."/>
            <person name="Komuniecki R."/>
            <person name="Korf I."/>
            <person name="Kumar S."/>
            <person name="Laney S."/>
            <person name="Li B.W."/>
            <person name="Li W."/>
            <person name="Lindblom T.H."/>
            <person name="Lustigman S."/>
            <person name="Ma D."/>
            <person name="Maina C.V."/>
            <person name="Martin D.M."/>
            <person name="McCarter J.P."/>
            <person name="McReynolds L."/>
            <person name="Mitreva M."/>
            <person name="Nutman T.B."/>
            <person name="Parkinson J."/>
            <person name="Peregrin-Alvarez J.M."/>
            <person name="Poole C."/>
            <person name="Ren Q."/>
            <person name="Saunders L."/>
            <person name="Sluder A.E."/>
            <person name="Smith K."/>
            <person name="Stanke M."/>
            <person name="Unnasch T.R."/>
            <person name="Ware J."/>
            <person name="Wei A.D."/>
            <person name="Weil G."/>
            <person name="Williams D.J."/>
            <person name="Zhang Y."/>
            <person name="Williams S.A."/>
            <person name="Fraser-Liggett C."/>
            <person name="Slatko B."/>
            <person name="Blaxter M.L."/>
            <person name="Scott A.L."/>
        </authorList>
    </citation>
    <scope>NUCLEOTIDE SEQUENCE</scope>
    <source>
        <strain evidence="1">FR3</strain>
    </source>
</reference>
<dbReference type="AlphaFoldDB" id="A0A0J9XX68"/>
<protein>
    <submittedName>
        <fullName evidence="1">Bm13120</fullName>
    </submittedName>
</protein>
<gene>
    <name evidence="1" type="primary">Bm13120</name>
    <name evidence="1" type="ORF">BM_Bm13120</name>
</gene>
<dbReference type="EMBL" id="LN856968">
    <property type="protein sequence ID" value="CDP97026.1"/>
    <property type="molecule type" value="Genomic_DNA"/>
</dbReference>